<dbReference type="EMBL" id="LR798231">
    <property type="protein sequence ID" value="CAB5208975.1"/>
    <property type="molecule type" value="Genomic_DNA"/>
</dbReference>
<name>A0A6J7WHQ8_9CAUD</name>
<feature type="compositionally biased region" description="Low complexity" evidence="1">
    <location>
        <begin position="92"/>
        <end position="105"/>
    </location>
</feature>
<feature type="compositionally biased region" description="Polar residues" evidence="1">
    <location>
        <begin position="62"/>
        <end position="74"/>
    </location>
</feature>
<gene>
    <name evidence="3" type="ORF">UFOVP181_273</name>
    <name evidence="2" type="ORF">UFOVP57_366</name>
</gene>
<feature type="region of interest" description="Disordered" evidence="1">
    <location>
        <begin position="14"/>
        <end position="139"/>
    </location>
</feature>
<proteinExistence type="predicted"/>
<protein>
    <submittedName>
        <fullName evidence="3">Uncharacterized protein</fullName>
    </submittedName>
</protein>
<evidence type="ECO:0000256" key="1">
    <source>
        <dbReference type="SAM" id="MobiDB-lite"/>
    </source>
</evidence>
<accession>A0A6J7WHQ8</accession>
<sequence>MDIQEDKMKIKELLEAQPSKPRNFVAKNAKATTSGAGAHKDKKKAEKQGNVKHKKDLVPMNETPSAGTTNTASIGTVDAPQLSPGKARGKKSYTGSPSTGSGTKAPPQPKVIQPKTSAGTAKNALDMKGTNIFGAPIKR</sequence>
<reference evidence="3" key="1">
    <citation type="submission" date="2020-05" db="EMBL/GenBank/DDBJ databases">
        <authorList>
            <person name="Chiriac C."/>
            <person name="Salcher M."/>
            <person name="Ghai R."/>
            <person name="Kavagutti S V."/>
        </authorList>
    </citation>
    <scope>NUCLEOTIDE SEQUENCE</scope>
</reference>
<organism evidence="3">
    <name type="scientific">uncultured Caudovirales phage</name>
    <dbReference type="NCBI Taxonomy" id="2100421"/>
    <lineage>
        <taxon>Viruses</taxon>
        <taxon>Duplodnaviria</taxon>
        <taxon>Heunggongvirae</taxon>
        <taxon>Uroviricota</taxon>
        <taxon>Caudoviricetes</taxon>
        <taxon>Peduoviridae</taxon>
        <taxon>Maltschvirus</taxon>
        <taxon>Maltschvirus maltsch</taxon>
    </lineage>
</organism>
<dbReference type="EMBL" id="LR796187">
    <property type="protein sequence ID" value="CAB4125965.1"/>
    <property type="molecule type" value="Genomic_DNA"/>
</dbReference>
<evidence type="ECO:0000313" key="2">
    <source>
        <dbReference type="EMBL" id="CAB4125965.1"/>
    </source>
</evidence>
<evidence type="ECO:0000313" key="3">
    <source>
        <dbReference type="EMBL" id="CAB5208975.1"/>
    </source>
</evidence>